<evidence type="ECO:0000313" key="3">
    <source>
        <dbReference type="Proteomes" id="UP000198634"/>
    </source>
</evidence>
<dbReference type="AlphaFoldDB" id="A0A1H9JUF9"/>
<dbReference type="Proteomes" id="UP000198634">
    <property type="component" value="Unassembled WGS sequence"/>
</dbReference>
<feature type="signal peptide" evidence="1">
    <location>
        <begin position="1"/>
        <end position="18"/>
    </location>
</feature>
<organism evidence="2 3">
    <name type="scientific">Thalassovita taeanensis</name>
    <dbReference type="NCBI Taxonomy" id="657014"/>
    <lineage>
        <taxon>Bacteria</taxon>
        <taxon>Pseudomonadati</taxon>
        <taxon>Pseudomonadota</taxon>
        <taxon>Alphaproteobacteria</taxon>
        <taxon>Rhodobacterales</taxon>
        <taxon>Roseobacteraceae</taxon>
        <taxon>Thalassovita</taxon>
    </lineage>
</organism>
<evidence type="ECO:0000313" key="2">
    <source>
        <dbReference type="EMBL" id="SEQ90427.1"/>
    </source>
</evidence>
<dbReference type="RefSeq" id="WP_139246473.1">
    <property type="nucleotide sequence ID" value="NZ_FOEP01000016.1"/>
</dbReference>
<keyword evidence="3" id="KW-1185">Reference proteome</keyword>
<keyword evidence="1" id="KW-0732">Signal</keyword>
<reference evidence="2 3" key="1">
    <citation type="submission" date="2016-10" db="EMBL/GenBank/DDBJ databases">
        <authorList>
            <person name="de Groot N.N."/>
        </authorList>
    </citation>
    <scope>NUCLEOTIDE SEQUENCE [LARGE SCALE GENOMIC DNA]</scope>
    <source>
        <strain evidence="2 3">DSM 22007</strain>
    </source>
</reference>
<sequence length="85" mass="8929">MRAPALFWAFFLALGCAACTPFPDLGDRGAEASARAAPFPVLVPLEPVLEASADIRITEDTSPALNARAAALRARAALLRRQVGP</sequence>
<protein>
    <submittedName>
        <fullName evidence="2">Uncharacterized protein</fullName>
    </submittedName>
</protein>
<evidence type="ECO:0000256" key="1">
    <source>
        <dbReference type="SAM" id="SignalP"/>
    </source>
</evidence>
<gene>
    <name evidence="2" type="ORF">SAMN04488092_11633</name>
</gene>
<dbReference type="EMBL" id="FOEP01000016">
    <property type="protein sequence ID" value="SEQ90427.1"/>
    <property type="molecule type" value="Genomic_DNA"/>
</dbReference>
<name>A0A1H9JUF9_9RHOB</name>
<feature type="chain" id="PRO_5009301023" evidence="1">
    <location>
        <begin position="19"/>
        <end position="85"/>
    </location>
</feature>
<accession>A0A1H9JUF9</accession>
<dbReference type="PROSITE" id="PS51257">
    <property type="entry name" value="PROKAR_LIPOPROTEIN"/>
    <property type="match status" value="1"/>
</dbReference>
<dbReference type="STRING" id="657014.SAMN04488092_11633"/>
<proteinExistence type="predicted"/>